<feature type="domain" description="TauD/TfdA-like" evidence="2">
    <location>
        <begin position="6"/>
        <end position="45"/>
    </location>
</feature>
<dbReference type="RefSeq" id="WP_309143387.1">
    <property type="nucleotide sequence ID" value="NZ_JAIVFQ010000028.1"/>
</dbReference>
<evidence type="ECO:0000313" key="3">
    <source>
        <dbReference type="EMBL" id="MCC5601239.1"/>
    </source>
</evidence>
<keyword evidence="3" id="KW-0223">Dioxygenase</keyword>
<dbReference type="GO" id="GO:0051213">
    <property type="term" value="F:dioxygenase activity"/>
    <property type="evidence" value="ECO:0007669"/>
    <property type="project" value="UniProtKB-KW"/>
</dbReference>
<dbReference type="Proteomes" id="UP001199525">
    <property type="component" value="Unassembled WGS sequence"/>
</dbReference>
<gene>
    <name evidence="3" type="ORF">LC586_19010</name>
</gene>
<evidence type="ECO:0000256" key="1">
    <source>
        <dbReference type="ARBA" id="ARBA00023002"/>
    </source>
</evidence>
<organism evidence="3 4">
    <name type="scientific">Nostoc favosum CHAB5714</name>
    <dbReference type="NCBI Taxonomy" id="2780399"/>
    <lineage>
        <taxon>Bacteria</taxon>
        <taxon>Bacillati</taxon>
        <taxon>Cyanobacteriota</taxon>
        <taxon>Cyanophyceae</taxon>
        <taxon>Nostocales</taxon>
        <taxon>Nostocaceae</taxon>
        <taxon>Nostoc</taxon>
        <taxon>Nostoc favosum</taxon>
    </lineage>
</organism>
<dbReference type="SUPFAM" id="SSF51197">
    <property type="entry name" value="Clavaminate synthase-like"/>
    <property type="match status" value="1"/>
</dbReference>
<keyword evidence="1" id="KW-0560">Oxidoreductase</keyword>
<dbReference type="InterPro" id="IPR042098">
    <property type="entry name" value="TauD-like_sf"/>
</dbReference>
<accession>A0ABS8IAN6</accession>
<sequence>MSKHLPKFYYQHKWSIGDIVYWNNQATLHYRQAFDPNERRVLKRVSLAGSRPF</sequence>
<proteinExistence type="predicted"/>
<reference evidence="3 4" key="1">
    <citation type="journal article" date="2021" name="Microorganisms">
        <title>Genome Evolution of Filamentous Cyanobacterium Nostoc Species: From Facultative Symbiosis to Free Living.</title>
        <authorList>
            <person name="Huo D."/>
            <person name="Li H."/>
            <person name="Cai F."/>
            <person name="Guo X."/>
            <person name="Qiao Z."/>
            <person name="Wang W."/>
            <person name="Yu G."/>
            <person name="Li R."/>
        </authorList>
    </citation>
    <scope>NUCLEOTIDE SEQUENCE [LARGE SCALE GENOMIC DNA]</scope>
    <source>
        <strain evidence="3 4">CHAB 5714</strain>
    </source>
</reference>
<evidence type="ECO:0000313" key="4">
    <source>
        <dbReference type="Proteomes" id="UP001199525"/>
    </source>
</evidence>
<dbReference type="Gene3D" id="3.60.130.10">
    <property type="entry name" value="Clavaminate synthase-like"/>
    <property type="match status" value="1"/>
</dbReference>
<dbReference type="Pfam" id="PF02668">
    <property type="entry name" value="TauD"/>
    <property type="match status" value="1"/>
</dbReference>
<comment type="caution">
    <text evidence="3">The sequence shown here is derived from an EMBL/GenBank/DDBJ whole genome shotgun (WGS) entry which is preliminary data.</text>
</comment>
<protein>
    <submittedName>
        <fullName evidence="3">TauD/TfdA family dioxygenase</fullName>
    </submittedName>
</protein>
<dbReference type="InterPro" id="IPR003819">
    <property type="entry name" value="TauD/TfdA-like"/>
</dbReference>
<dbReference type="EMBL" id="JAIVFQ010000028">
    <property type="protein sequence ID" value="MCC5601239.1"/>
    <property type="molecule type" value="Genomic_DNA"/>
</dbReference>
<evidence type="ECO:0000259" key="2">
    <source>
        <dbReference type="Pfam" id="PF02668"/>
    </source>
</evidence>
<keyword evidence="4" id="KW-1185">Reference proteome</keyword>
<name>A0ABS8IAN6_9NOSO</name>